<feature type="signal peptide" evidence="6">
    <location>
        <begin position="1"/>
        <end position="18"/>
    </location>
</feature>
<keyword evidence="3" id="KW-0964">Secreted</keyword>
<dbReference type="Proteomes" id="UP000028980">
    <property type="component" value="Unassembled WGS sequence"/>
</dbReference>
<protein>
    <submittedName>
        <fullName evidence="7">Uncharacterized protein</fullName>
    </submittedName>
</protein>
<evidence type="ECO:0000256" key="2">
    <source>
        <dbReference type="ARBA" id="ARBA00022512"/>
    </source>
</evidence>
<keyword evidence="4 6" id="KW-0732">Signal</keyword>
<evidence type="ECO:0000256" key="1">
    <source>
        <dbReference type="ARBA" id="ARBA00004191"/>
    </source>
</evidence>
<evidence type="ECO:0000256" key="5">
    <source>
        <dbReference type="ARBA" id="ARBA00023180"/>
    </source>
</evidence>
<dbReference type="Gene3D" id="3.80.20.20">
    <property type="entry name" value="Receptor L-domain"/>
    <property type="match status" value="2"/>
</dbReference>
<dbReference type="PANTHER" id="PTHR31018">
    <property type="entry name" value="SPORULATION-SPECIFIC PROTEIN-RELATED"/>
    <property type="match status" value="1"/>
</dbReference>
<gene>
    <name evidence="7" type="ORF">JCM19296_360</name>
</gene>
<accession>A0A081D786</accession>
<dbReference type="PANTHER" id="PTHR31018:SF3">
    <property type="entry name" value="RECEPTOR PROTEIN-TYROSINE KINASE"/>
    <property type="match status" value="1"/>
</dbReference>
<name>A0A081D786_NONUL</name>
<feature type="chain" id="PRO_5001756554" evidence="6">
    <location>
        <begin position="19"/>
        <end position="279"/>
    </location>
</feature>
<dbReference type="InterPro" id="IPR051648">
    <property type="entry name" value="CWI-Assembly_Regulator"/>
</dbReference>
<dbReference type="InterPro" id="IPR036941">
    <property type="entry name" value="Rcpt_L-dom_sf"/>
</dbReference>
<dbReference type="GO" id="GO:0030313">
    <property type="term" value="C:cell envelope"/>
    <property type="evidence" value="ECO:0007669"/>
    <property type="project" value="UniProtKB-SubCell"/>
</dbReference>
<reference evidence="7 8" key="1">
    <citation type="journal article" date="2014" name="Genome Announc.">
        <title>Draft Genome Sequences of Marine Flavobacterium Nonlabens Strains NR17, NR24, NR27, NR32, NR33, and Ara13.</title>
        <authorList>
            <person name="Nakanishi M."/>
            <person name="Meirelles P."/>
            <person name="Suzuki R."/>
            <person name="Takatani N."/>
            <person name="Mino S."/>
            <person name="Suda W."/>
            <person name="Oshima K."/>
            <person name="Hattori M."/>
            <person name="Ohkuma M."/>
            <person name="Hosokawa M."/>
            <person name="Miyashita K."/>
            <person name="Thompson F.L."/>
            <person name="Niwa A."/>
            <person name="Sawabe T."/>
            <person name="Sawabe T."/>
        </authorList>
    </citation>
    <scope>NUCLEOTIDE SEQUENCE [LARGE SCALE GENOMIC DNA]</scope>
    <source>
        <strain evidence="8">JCM19296</strain>
    </source>
</reference>
<dbReference type="PROSITE" id="PS51257">
    <property type="entry name" value="PROKAR_LIPOPROTEIN"/>
    <property type="match status" value="1"/>
</dbReference>
<evidence type="ECO:0000256" key="6">
    <source>
        <dbReference type="SAM" id="SignalP"/>
    </source>
</evidence>
<organism evidence="7 8">
    <name type="scientific">Nonlabens ulvanivorans</name>
    <name type="common">Persicivirga ulvanivorans</name>
    <dbReference type="NCBI Taxonomy" id="906888"/>
    <lineage>
        <taxon>Bacteria</taxon>
        <taxon>Pseudomonadati</taxon>
        <taxon>Bacteroidota</taxon>
        <taxon>Flavobacteriia</taxon>
        <taxon>Flavobacteriales</taxon>
        <taxon>Flavobacteriaceae</taxon>
        <taxon>Nonlabens</taxon>
    </lineage>
</organism>
<dbReference type="SUPFAM" id="SSF52058">
    <property type="entry name" value="L domain-like"/>
    <property type="match status" value="2"/>
</dbReference>
<evidence type="ECO:0000256" key="4">
    <source>
        <dbReference type="ARBA" id="ARBA00022729"/>
    </source>
</evidence>
<evidence type="ECO:0000313" key="8">
    <source>
        <dbReference type="Proteomes" id="UP000028980"/>
    </source>
</evidence>
<proteinExistence type="predicted"/>
<comment type="caution">
    <text evidence="7">The sequence shown here is derived from an EMBL/GenBank/DDBJ whole genome shotgun (WGS) entry which is preliminary data.</text>
</comment>
<keyword evidence="2" id="KW-0134">Cell wall</keyword>
<comment type="subcellular location">
    <subcellularLocation>
        <location evidence="1">Secreted</location>
        <location evidence="1">Cell wall</location>
    </subcellularLocation>
</comment>
<sequence>MKKALLLLLLIVSVSCTDDDSSQENSNVFNGDVNLATQAELETFGLNNYTEIIGNLIIGDPNFITDINDLQYLSSLEKVGSLSISVDDLTSFNGLNNLTEVNGDFYVRSVNDNMLNFNGLNNLSTVNGNIIITRSYFTDLTGLNNLDTISGDLEISSCYTLSSFLGFQAAIIGGDFRVINCNFILDLSGVESLTTINGDLIIQGNDDLTTLNGLQNLSTVGSITIGDVSQFGWNAPNQSLSDLCAIRDLVVNGSFTQFSASNNLYNPSVNDMLINNCRL</sequence>
<keyword evidence="5" id="KW-0325">Glycoprotein</keyword>
<evidence type="ECO:0000313" key="7">
    <source>
        <dbReference type="EMBL" id="GAK74782.1"/>
    </source>
</evidence>
<evidence type="ECO:0000256" key="3">
    <source>
        <dbReference type="ARBA" id="ARBA00022525"/>
    </source>
</evidence>
<dbReference type="AlphaFoldDB" id="A0A081D786"/>
<dbReference type="EMBL" id="BBLG01000001">
    <property type="protein sequence ID" value="GAK74782.1"/>
    <property type="molecule type" value="Genomic_DNA"/>
</dbReference>